<dbReference type="InterPro" id="IPR012866">
    <property type="entry name" value="DUF1644"/>
</dbReference>
<sequence length="376" mass="42761">MAKGTRGRRRFASRQCRQTPYPLPCGNQSEKMQRKKCSKTLVKKDWEDATCSVCMEYPHNAVLLLCSSHEKGCRPYMCGTSFRYSNCLDQYRKAYTKVTSADHNQHLDGTIDSPAMIPPVSGWPIDKCEVTELACPLCRGQVKGWTVVEPAREYLNAKKRSCMQDNCSFIGTYKELRKHVRADHPSAKPREVDPLLEQKWRRLEREREREDVISTITSSMPGAVVFGDYVIEGGHYGFISDEEDGFDDDHLDQSEGFEFGVDSSLARIESNLRNVFLVLQRIDPAGNIGSNRGIRRQERNSNHTLEGGTVVGSRTSRIGSFDYSDQDSESDNDDNAGIPRASDRLSLVNRLRSQGRVLLGRSGRRRRRREANRSRR</sequence>
<name>A0A6P6VV10_COFAR</name>
<dbReference type="PANTHER" id="PTHR31197:SF12">
    <property type="entry name" value="OS02G0770600 PROTEIN"/>
    <property type="match status" value="1"/>
</dbReference>
<protein>
    <submittedName>
        <fullName evidence="3">Uncharacterized protein</fullName>
    </submittedName>
</protein>
<dbReference type="AlphaFoldDB" id="A0A6P6VV10"/>
<reference evidence="2" key="1">
    <citation type="journal article" date="2025" name="Foods">
        <title>Unveiling the Microbial Signatures of Arabica Coffee Cherries: Insights into Ripeness Specific Diversity, Functional Traits, and Implications for Quality and Safety.</title>
        <authorList>
            <consortium name="RefSeq"/>
            <person name="Tenea G.N."/>
            <person name="Cifuentes V."/>
            <person name="Reyes P."/>
            <person name="Cevallos-Vallejos M."/>
        </authorList>
    </citation>
    <scope>NUCLEOTIDE SEQUENCE [LARGE SCALE GENOMIC DNA]</scope>
</reference>
<evidence type="ECO:0000256" key="1">
    <source>
        <dbReference type="SAM" id="MobiDB-lite"/>
    </source>
</evidence>
<dbReference type="Pfam" id="PF07800">
    <property type="entry name" value="DUF1644"/>
    <property type="match status" value="1"/>
</dbReference>
<evidence type="ECO:0000313" key="2">
    <source>
        <dbReference type="Proteomes" id="UP001652660"/>
    </source>
</evidence>
<feature type="region of interest" description="Disordered" evidence="1">
    <location>
        <begin position="288"/>
        <end position="376"/>
    </location>
</feature>
<dbReference type="Proteomes" id="UP001652660">
    <property type="component" value="Chromosome 2c"/>
</dbReference>
<gene>
    <name evidence="3" type="primary">LOC113726720</name>
</gene>
<evidence type="ECO:0000313" key="3">
    <source>
        <dbReference type="RefSeq" id="XP_027106385.1"/>
    </source>
</evidence>
<accession>A0A6P6VV10</accession>
<reference evidence="3" key="2">
    <citation type="submission" date="2025-08" db="UniProtKB">
        <authorList>
            <consortium name="RefSeq"/>
        </authorList>
    </citation>
    <scope>IDENTIFICATION</scope>
    <source>
        <tissue evidence="3">Leaves</tissue>
    </source>
</reference>
<organism evidence="2 3">
    <name type="scientific">Coffea arabica</name>
    <name type="common">Arabian coffee</name>
    <dbReference type="NCBI Taxonomy" id="13443"/>
    <lineage>
        <taxon>Eukaryota</taxon>
        <taxon>Viridiplantae</taxon>
        <taxon>Streptophyta</taxon>
        <taxon>Embryophyta</taxon>
        <taxon>Tracheophyta</taxon>
        <taxon>Spermatophyta</taxon>
        <taxon>Magnoliopsida</taxon>
        <taxon>eudicotyledons</taxon>
        <taxon>Gunneridae</taxon>
        <taxon>Pentapetalae</taxon>
        <taxon>asterids</taxon>
        <taxon>lamiids</taxon>
        <taxon>Gentianales</taxon>
        <taxon>Rubiaceae</taxon>
        <taxon>Ixoroideae</taxon>
        <taxon>Gardenieae complex</taxon>
        <taxon>Bertiereae - Coffeeae clade</taxon>
        <taxon>Coffeeae</taxon>
        <taxon>Coffea</taxon>
    </lineage>
</organism>
<dbReference type="GeneID" id="113726720"/>
<dbReference type="OrthoDB" id="1921166at2759"/>
<dbReference type="RefSeq" id="XP_027106385.1">
    <property type="nucleotide sequence ID" value="XM_027250584.2"/>
</dbReference>
<dbReference type="PANTHER" id="PTHR31197">
    <property type="entry name" value="OS01G0612600 PROTEIN"/>
    <property type="match status" value="1"/>
</dbReference>
<feature type="compositionally biased region" description="Low complexity" evidence="1">
    <location>
        <begin position="350"/>
        <end position="361"/>
    </location>
</feature>
<feature type="compositionally biased region" description="Acidic residues" evidence="1">
    <location>
        <begin position="324"/>
        <end position="334"/>
    </location>
</feature>
<proteinExistence type="predicted"/>
<keyword evidence="2" id="KW-1185">Reference proteome</keyword>